<comment type="caution">
    <text evidence="1">The sequence shown here is derived from an EMBL/GenBank/DDBJ whole genome shotgun (WGS) entry which is preliminary data.</text>
</comment>
<dbReference type="SUPFAM" id="SSF52058">
    <property type="entry name" value="L domain-like"/>
    <property type="match status" value="1"/>
</dbReference>
<keyword evidence="2" id="KW-1185">Reference proteome</keyword>
<protein>
    <submittedName>
        <fullName evidence="1">CC-NBS-LRR resistance protein</fullName>
    </submittedName>
</protein>
<organism evidence="1 2">
    <name type="scientific">Trifolium medium</name>
    <dbReference type="NCBI Taxonomy" id="97028"/>
    <lineage>
        <taxon>Eukaryota</taxon>
        <taxon>Viridiplantae</taxon>
        <taxon>Streptophyta</taxon>
        <taxon>Embryophyta</taxon>
        <taxon>Tracheophyta</taxon>
        <taxon>Spermatophyta</taxon>
        <taxon>Magnoliopsida</taxon>
        <taxon>eudicotyledons</taxon>
        <taxon>Gunneridae</taxon>
        <taxon>Pentapetalae</taxon>
        <taxon>rosids</taxon>
        <taxon>fabids</taxon>
        <taxon>Fabales</taxon>
        <taxon>Fabaceae</taxon>
        <taxon>Papilionoideae</taxon>
        <taxon>50 kb inversion clade</taxon>
        <taxon>NPAAA clade</taxon>
        <taxon>Hologalegina</taxon>
        <taxon>IRL clade</taxon>
        <taxon>Trifolieae</taxon>
        <taxon>Trifolium</taxon>
    </lineage>
</organism>
<name>A0A392MFK7_9FABA</name>
<feature type="non-terminal residue" evidence="1">
    <location>
        <position position="1"/>
    </location>
</feature>
<evidence type="ECO:0000313" key="1">
    <source>
        <dbReference type="EMBL" id="MCH86272.1"/>
    </source>
</evidence>
<dbReference type="Proteomes" id="UP000265520">
    <property type="component" value="Unassembled WGS sequence"/>
</dbReference>
<dbReference type="AlphaFoldDB" id="A0A392MFK7"/>
<dbReference type="EMBL" id="LXQA010010047">
    <property type="protein sequence ID" value="MCH86272.1"/>
    <property type="molecule type" value="Genomic_DNA"/>
</dbReference>
<reference evidence="1 2" key="1">
    <citation type="journal article" date="2018" name="Front. Plant Sci.">
        <title>Red Clover (Trifolium pratense) and Zigzag Clover (T. medium) - A Picture of Genomic Similarities and Differences.</title>
        <authorList>
            <person name="Dluhosova J."/>
            <person name="Istvanek J."/>
            <person name="Nedelnik J."/>
            <person name="Repkova J."/>
        </authorList>
    </citation>
    <scope>NUCLEOTIDE SEQUENCE [LARGE SCALE GENOMIC DNA]</scope>
    <source>
        <strain evidence="2">cv. 10/8</strain>
        <tissue evidence="1">Leaf</tissue>
    </source>
</reference>
<evidence type="ECO:0000313" key="2">
    <source>
        <dbReference type="Proteomes" id="UP000265520"/>
    </source>
</evidence>
<sequence length="221" mass="24805">VLLGGTRIIESYLKQILLNNVFLERLEIKDFNGVNQEWSNLDLCSGNSIRSLTIAGWHSSSLPFACDLFINLCSLLLYDCPLLDSISRDGLPLSLRSITIRKCPKLIASMEVLGLNKIYSLDDVNVCDDFVESFPKENLLPPTIDIIRLDCCPKLRLIDNRGLLHLKSLKALHITNCCCLEHFSGEDLPESLSTLYFYGCPLLQCHNVAHIPSVKIIELVC</sequence>
<gene>
    <name evidence="1" type="ORF">A2U01_0007126</name>
</gene>
<accession>A0A392MFK7</accession>
<dbReference type="Gene3D" id="3.80.10.10">
    <property type="entry name" value="Ribonuclease Inhibitor"/>
    <property type="match status" value="1"/>
</dbReference>
<dbReference type="InterPro" id="IPR032675">
    <property type="entry name" value="LRR_dom_sf"/>
</dbReference>
<proteinExistence type="predicted"/>